<dbReference type="NCBIfam" id="TIGR00797">
    <property type="entry name" value="matE"/>
    <property type="match status" value="1"/>
</dbReference>
<feature type="transmembrane region" description="Helical" evidence="6">
    <location>
        <begin position="191"/>
        <end position="211"/>
    </location>
</feature>
<dbReference type="GO" id="GO:0016020">
    <property type="term" value="C:membrane"/>
    <property type="evidence" value="ECO:0007669"/>
    <property type="project" value="UniProtKB-SubCell"/>
</dbReference>
<proteinExistence type="inferred from homology"/>
<dbReference type="GO" id="GO:0042910">
    <property type="term" value="F:xenobiotic transmembrane transporter activity"/>
    <property type="evidence" value="ECO:0007669"/>
    <property type="project" value="InterPro"/>
</dbReference>
<evidence type="ECO:0000256" key="3">
    <source>
        <dbReference type="ARBA" id="ARBA00022692"/>
    </source>
</evidence>
<dbReference type="PANTHER" id="PTHR11206">
    <property type="entry name" value="MULTIDRUG RESISTANCE PROTEIN"/>
    <property type="match status" value="1"/>
</dbReference>
<evidence type="ECO:0000256" key="2">
    <source>
        <dbReference type="ARBA" id="ARBA00010199"/>
    </source>
</evidence>
<accession>A0A8J5FCG5</accession>
<organism evidence="7 8">
    <name type="scientific">Zingiber officinale</name>
    <name type="common">Ginger</name>
    <name type="synonym">Amomum zingiber</name>
    <dbReference type="NCBI Taxonomy" id="94328"/>
    <lineage>
        <taxon>Eukaryota</taxon>
        <taxon>Viridiplantae</taxon>
        <taxon>Streptophyta</taxon>
        <taxon>Embryophyta</taxon>
        <taxon>Tracheophyta</taxon>
        <taxon>Spermatophyta</taxon>
        <taxon>Magnoliopsida</taxon>
        <taxon>Liliopsida</taxon>
        <taxon>Zingiberales</taxon>
        <taxon>Zingiberaceae</taxon>
        <taxon>Zingiber</taxon>
    </lineage>
</organism>
<dbReference type="Pfam" id="PF01554">
    <property type="entry name" value="MatE"/>
    <property type="match status" value="2"/>
</dbReference>
<gene>
    <name evidence="7" type="ORF">ZIOFF_060275</name>
</gene>
<feature type="transmembrane region" description="Helical" evidence="6">
    <location>
        <begin position="523"/>
        <end position="543"/>
    </location>
</feature>
<dbReference type="EMBL" id="JACMSC010000016">
    <property type="protein sequence ID" value="KAG6483623.1"/>
    <property type="molecule type" value="Genomic_DNA"/>
</dbReference>
<comment type="similarity">
    <text evidence="2 6">Belongs to the multi antimicrobial extrusion (MATE) (TC 2.A.66.1) family.</text>
</comment>
<feature type="transmembrane region" description="Helical" evidence="6">
    <location>
        <begin position="495"/>
        <end position="517"/>
    </location>
</feature>
<comment type="caution">
    <text evidence="6">Lacks conserved residue(s) required for the propagation of feature annotation.</text>
</comment>
<dbReference type="GO" id="GO:1990961">
    <property type="term" value="P:xenobiotic detoxification by transmembrane export across the plasma membrane"/>
    <property type="evidence" value="ECO:0007669"/>
    <property type="project" value="InterPro"/>
</dbReference>
<feature type="transmembrane region" description="Helical" evidence="6">
    <location>
        <begin position="119"/>
        <end position="139"/>
    </location>
</feature>
<evidence type="ECO:0000256" key="6">
    <source>
        <dbReference type="RuleBase" id="RU004914"/>
    </source>
</evidence>
<comment type="subcellular location">
    <subcellularLocation>
        <location evidence="1">Membrane</location>
        <topology evidence="1">Multi-pass membrane protein</topology>
    </subcellularLocation>
</comment>
<dbReference type="Proteomes" id="UP000734854">
    <property type="component" value="Unassembled WGS sequence"/>
</dbReference>
<dbReference type="InterPro" id="IPR045069">
    <property type="entry name" value="MATE_euk"/>
</dbReference>
<keyword evidence="5 6" id="KW-0472">Membrane</keyword>
<keyword evidence="4 6" id="KW-1133">Transmembrane helix</keyword>
<dbReference type="AlphaFoldDB" id="A0A8J5FCG5"/>
<feature type="transmembrane region" description="Helical" evidence="6">
    <location>
        <begin position="151"/>
        <end position="171"/>
    </location>
</feature>
<evidence type="ECO:0000313" key="8">
    <source>
        <dbReference type="Proteomes" id="UP000734854"/>
    </source>
</evidence>
<feature type="transmembrane region" description="Helical" evidence="6">
    <location>
        <begin position="291"/>
        <end position="312"/>
    </location>
</feature>
<evidence type="ECO:0000256" key="1">
    <source>
        <dbReference type="ARBA" id="ARBA00004141"/>
    </source>
</evidence>
<keyword evidence="8" id="KW-1185">Reference proteome</keyword>
<reference evidence="7 8" key="1">
    <citation type="submission" date="2020-08" db="EMBL/GenBank/DDBJ databases">
        <title>Plant Genome Project.</title>
        <authorList>
            <person name="Zhang R.-G."/>
        </authorList>
    </citation>
    <scope>NUCLEOTIDE SEQUENCE [LARGE SCALE GENOMIC DNA]</scope>
    <source>
        <tissue evidence="7">Rhizome</tissue>
    </source>
</reference>
<sequence length="585" mass="63183">MWLSSSGYDRSAQISFLFKFGVLGTASSYFNSKSYKYPLTSCRFDQVLSLVCSSSLRAVTPLHSTEAKKMVPGDKIQDHLTVSEVSKICCSLTGFGILIQFMCLLQVLEEWKRMKEIGLPITVINLVSYIKGMTSVMCLGRLGRLELAGGALAVGFTNVTGYSVLTGLAMGMEPMCSQAFGCRNLPMASRILRRTILMLLLASLPISLLWINIKPIMQVARQDPDVARIADLYCRFALPDLLANSLLQPLRVYFRCKGTPCPLMWCISLSVFLHVPITVLLGSAIGVPGVAIATCLTNFNTLLFLLACFACAPVTEETSVYMPIPTSVPCCSSKPSSTEWASLIRLALPSCLSVCLEWWWYELMTVASGYLSNPHVSLATAAIVIQTTSLMYTVPTTLSTSVSARVGNELGAGRPRGAQTSATVAIGLAFAGSCVSLLWATMGREAWGRVFTDDKEVLRLTKAVLPVIGLCELANCPQTTGCGVLRGSARTSVGAAINLYAFYLVGAPVALVLAFWWNMGFVGLSLGLLAAQAACAVSVLHVIRKTDWEREASKAADLVGREAPKVAMNEEEDKIGLLKREGLQP</sequence>
<keyword evidence="3 6" id="KW-0812">Transmembrane</keyword>
<feature type="transmembrane region" description="Helical" evidence="6">
    <location>
        <begin position="85"/>
        <end position="107"/>
    </location>
</feature>
<evidence type="ECO:0000256" key="5">
    <source>
        <dbReference type="ARBA" id="ARBA00023136"/>
    </source>
</evidence>
<evidence type="ECO:0000256" key="4">
    <source>
        <dbReference type="ARBA" id="ARBA00022989"/>
    </source>
</evidence>
<dbReference type="GO" id="GO:0015297">
    <property type="term" value="F:antiporter activity"/>
    <property type="evidence" value="ECO:0007669"/>
    <property type="project" value="InterPro"/>
</dbReference>
<feature type="transmembrane region" description="Helical" evidence="6">
    <location>
        <begin position="422"/>
        <end position="440"/>
    </location>
</feature>
<name>A0A8J5FCG5_ZINOF</name>
<comment type="caution">
    <text evidence="7">The sequence shown here is derived from an EMBL/GenBank/DDBJ whole genome shotgun (WGS) entry which is preliminary data.</text>
</comment>
<protein>
    <recommendedName>
        <fullName evidence="6">Protein DETOXIFICATION</fullName>
    </recommendedName>
    <alternativeName>
        <fullName evidence="6">Multidrug and toxic compound extrusion protein</fullName>
    </alternativeName>
</protein>
<feature type="transmembrane region" description="Helical" evidence="6">
    <location>
        <begin position="263"/>
        <end position="285"/>
    </location>
</feature>
<dbReference type="CDD" id="cd13132">
    <property type="entry name" value="MATE_eukaryotic"/>
    <property type="match status" value="1"/>
</dbReference>
<evidence type="ECO:0000313" key="7">
    <source>
        <dbReference type="EMBL" id="KAG6483623.1"/>
    </source>
</evidence>
<dbReference type="InterPro" id="IPR002528">
    <property type="entry name" value="MATE_fam"/>
</dbReference>